<keyword evidence="9" id="KW-1185">Reference proteome</keyword>
<feature type="transmembrane region" description="Helical" evidence="6">
    <location>
        <begin position="143"/>
        <end position="165"/>
    </location>
</feature>
<evidence type="ECO:0000256" key="6">
    <source>
        <dbReference type="SAM" id="Phobius"/>
    </source>
</evidence>
<dbReference type="PANTHER" id="PTHR43124">
    <property type="entry name" value="PURINE EFFLUX PUMP PBUE"/>
    <property type="match status" value="1"/>
</dbReference>
<dbReference type="CDD" id="cd06174">
    <property type="entry name" value="MFS"/>
    <property type="match status" value="1"/>
</dbReference>
<dbReference type="OrthoDB" id="7841035at2"/>
<name>A0A512NGI7_9HYPH</name>
<comment type="caution">
    <text evidence="8">The sequence shown here is derived from an EMBL/GenBank/DDBJ whole genome shotgun (WGS) entry which is preliminary data.</text>
</comment>
<evidence type="ECO:0000256" key="2">
    <source>
        <dbReference type="ARBA" id="ARBA00022475"/>
    </source>
</evidence>
<evidence type="ECO:0000313" key="8">
    <source>
        <dbReference type="EMBL" id="GEP58066.1"/>
    </source>
</evidence>
<reference evidence="8 9" key="1">
    <citation type="submission" date="2019-07" db="EMBL/GenBank/DDBJ databases">
        <title>Whole genome shotgun sequence of Reyranella soli NBRC 108950.</title>
        <authorList>
            <person name="Hosoyama A."/>
            <person name="Uohara A."/>
            <person name="Ohji S."/>
            <person name="Ichikawa N."/>
        </authorList>
    </citation>
    <scope>NUCLEOTIDE SEQUENCE [LARGE SCALE GENOMIC DNA]</scope>
    <source>
        <strain evidence="8 9">NBRC 108950</strain>
    </source>
</reference>
<dbReference type="InterPro" id="IPR011701">
    <property type="entry name" value="MFS"/>
</dbReference>
<gene>
    <name evidence="8" type="ORF">RSO01_52320</name>
</gene>
<evidence type="ECO:0000313" key="9">
    <source>
        <dbReference type="Proteomes" id="UP000321058"/>
    </source>
</evidence>
<evidence type="ECO:0000256" key="1">
    <source>
        <dbReference type="ARBA" id="ARBA00004651"/>
    </source>
</evidence>
<evidence type="ECO:0000259" key="7">
    <source>
        <dbReference type="PROSITE" id="PS50850"/>
    </source>
</evidence>
<feature type="transmembrane region" description="Helical" evidence="6">
    <location>
        <begin position="367"/>
        <end position="387"/>
    </location>
</feature>
<keyword evidence="3 6" id="KW-0812">Transmembrane</keyword>
<evidence type="ECO:0000256" key="4">
    <source>
        <dbReference type="ARBA" id="ARBA00022989"/>
    </source>
</evidence>
<dbReference type="AlphaFoldDB" id="A0A512NGI7"/>
<organism evidence="8 9">
    <name type="scientific">Reyranella soli</name>
    <dbReference type="NCBI Taxonomy" id="1230389"/>
    <lineage>
        <taxon>Bacteria</taxon>
        <taxon>Pseudomonadati</taxon>
        <taxon>Pseudomonadota</taxon>
        <taxon>Alphaproteobacteria</taxon>
        <taxon>Hyphomicrobiales</taxon>
        <taxon>Reyranellaceae</taxon>
        <taxon>Reyranella</taxon>
    </lineage>
</organism>
<keyword evidence="2" id="KW-1003">Cell membrane</keyword>
<dbReference type="PANTHER" id="PTHR43124:SF3">
    <property type="entry name" value="CHLORAMPHENICOL EFFLUX PUMP RV0191"/>
    <property type="match status" value="1"/>
</dbReference>
<dbReference type="Proteomes" id="UP000321058">
    <property type="component" value="Unassembled WGS sequence"/>
</dbReference>
<keyword evidence="5 6" id="KW-0472">Membrane</keyword>
<accession>A0A512NGI7</accession>
<dbReference type="Pfam" id="PF07690">
    <property type="entry name" value="MFS_1"/>
    <property type="match status" value="1"/>
</dbReference>
<dbReference type="InterPro" id="IPR036259">
    <property type="entry name" value="MFS_trans_sf"/>
</dbReference>
<feature type="transmembrane region" description="Helical" evidence="6">
    <location>
        <begin position="109"/>
        <end position="131"/>
    </location>
</feature>
<evidence type="ECO:0000256" key="5">
    <source>
        <dbReference type="ARBA" id="ARBA00023136"/>
    </source>
</evidence>
<feature type="transmembrane region" description="Helical" evidence="6">
    <location>
        <begin position="20"/>
        <end position="40"/>
    </location>
</feature>
<feature type="transmembrane region" description="Helical" evidence="6">
    <location>
        <begin position="248"/>
        <end position="267"/>
    </location>
</feature>
<dbReference type="PROSITE" id="PS50850">
    <property type="entry name" value="MFS"/>
    <property type="match status" value="1"/>
</dbReference>
<feature type="transmembrane region" description="Helical" evidence="6">
    <location>
        <begin position="304"/>
        <end position="329"/>
    </location>
</feature>
<keyword evidence="4 6" id="KW-1133">Transmembrane helix</keyword>
<dbReference type="InterPro" id="IPR050189">
    <property type="entry name" value="MFS_Efflux_Transporters"/>
</dbReference>
<feature type="transmembrane region" description="Helical" evidence="6">
    <location>
        <begin position="171"/>
        <end position="192"/>
    </location>
</feature>
<feature type="transmembrane region" description="Helical" evidence="6">
    <location>
        <begin position="84"/>
        <end position="103"/>
    </location>
</feature>
<feature type="transmembrane region" description="Helical" evidence="6">
    <location>
        <begin position="213"/>
        <end position="236"/>
    </location>
</feature>
<dbReference type="InterPro" id="IPR020846">
    <property type="entry name" value="MFS_dom"/>
</dbReference>
<dbReference type="EMBL" id="BKAJ01000093">
    <property type="protein sequence ID" value="GEP58066.1"/>
    <property type="molecule type" value="Genomic_DNA"/>
</dbReference>
<evidence type="ECO:0000256" key="3">
    <source>
        <dbReference type="ARBA" id="ARBA00022692"/>
    </source>
</evidence>
<dbReference type="GO" id="GO:0005886">
    <property type="term" value="C:plasma membrane"/>
    <property type="evidence" value="ECO:0007669"/>
    <property type="project" value="UniProtKB-SubCell"/>
</dbReference>
<proteinExistence type="predicted"/>
<protein>
    <submittedName>
        <fullName evidence="8">MFS transporter</fullName>
    </submittedName>
</protein>
<dbReference type="Gene3D" id="1.20.1250.20">
    <property type="entry name" value="MFS general substrate transporter like domains"/>
    <property type="match status" value="2"/>
</dbReference>
<feature type="transmembrane region" description="Helical" evidence="6">
    <location>
        <begin position="279"/>
        <end position="298"/>
    </location>
</feature>
<feature type="domain" description="Major facilitator superfamily (MFS) profile" evidence="7">
    <location>
        <begin position="18"/>
        <end position="390"/>
    </location>
</feature>
<comment type="subcellular location">
    <subcellularLocation>
        <location evidence="1">Cell membrane</location>
        <topology evidence="1">Multi-pass membrane protein</topology>
    </subcellularLocation>
</comment>
<sequence>MIATSAPNVAGMSTSWSRIALLYAIGVLAAGQLGIVPPLVPDLQRDLGLSLAGAGMAVSVITLVGAVLGLPAGGWSQRIGHARALAIGLAIMAAAAALCAVATDATTLLAGRTLAGIGYLLVVVAGPSLMALTAEPRHHAITLSLWGTFVPTGIALAGLVTAGFSQAGWRTIFAVDLVLLAAAVFVAVVAVPRDTIVPRDAQKPPTGALVSSLPLAAAFFCFALLFLAVAGLLPAWLGERRGLTAADAGRIAAIATAFGIAGSLLAGSLMRTGFSPGRLAAIGLLGSMVLAALCFTALPLPMAVVGFALSFAIGGLVPAATFASVPLVATTPRAIGPINGLVAQAGSLGSLAGPPLLALWVGWTDWLFAPLLLLTIAVIGAAAALAVKRA</sequence>
<dbReference type="GO" id="GO:0022857">
    <property type="term" value="F:transmembrane transporter activity"/>
    <property type="evidence" value="ECO:0007669"/>
    <property type="project" value="InterPro"/>
</dbReference>
<dbReference type="SUPFAM" id="SSF103473">
    <property type="entry name" value="MFS general substrate transporter"/>
    <property type="match status" value="1"/>
</dbReference>
<feature type="transmembrane region" description="Helical" evidence="6">
    <location>
        <begin position="52"/>
        <end position="72"/>
    </location>
</feature>